<evidence type="ECO:0000256" key="1">
    <source>
        <dbReference type="SAM" id="MobiDB-lite"/>
    </source>
</evidence>
<dbReference type="InterPro" id="IPR001005">
    <property type="entry name" value="SANT/Myb"/>
</dbReference>
<evidence type="ECO:0000259" key="2">
    <source>
        <dbReference type="PROSITE" id="PS50090"/>
    </source>
</evidence>
<comment type="caution">
    <text evidence="3">The sequence shown here is derived from an EMBL/GenBank/DDBJ whole genome shotgun (WGS) entry which is preliminary data.</text>
</comment>
<organism evidence="3 4">
    <name type="scientific">Microthlaspi erraticum</name>
    <dbReference type="NCBI Taxonomy" id="1685480"/>
    <lineage>
        <taxon>Eukaryota</taxon>
        <taxon>Viridiplantae</taxon>
        <taxon>Streptophyta</taxon>
        <taxon>Embryophyta</taxon>
        <taxon>Tracheophyta</taxon>
        <taxon>Spermatophyta</taxon>
        <taxon>Magnoliopsida</taxon>
        <taxon>eudicotyledons</taxon>
        <taxon>Gunneridae</taxon>
        <taxon>Pentapetalae</taxon>
        <taxon>rosids</taxon>
        <taxon>malvids</taxon>
        <taxon>Brassicales</taxon>
        <taxon>Brassicaceae</taxon>
        <taxon>Coluteocarpeae</taxon>
        <taxon>Microthlaspi</taxon>
    </lineage>
</organism>
<dbReference type="PANTHER" id="PTHR47149:SF1">
    <property type="entry name" value="F-BOX PROTEIN RMF"/>
    <property type="match status" value="1"/>
</dbReference>
<dbReference type="GO" id="GO:0061458">
    <property type="term" value="P:reproductive system development"/>
    <property type="evidence" value="ECO:0007669"/>
    <property type="project" value="TreeGrafter"/>
</dbReference>
<dbReference type="Gene3D" id="1.10.10.60">
    <property type="entry name" value="Homeodomain-like"/>
    <property type="match status" value="1"/>
</dbReference>
<dbReference type="EMBL" id="CACVBM020001077">
    <property type="protein sequence ID" value="CAA7029169.1"/>
    <property type="molecule type" value="Genomic_DNA"/>
</dbReference>
<feature type="compositionally biased region" description="Polar residues" evidence="1">
    <location>
        <begin position="300"/>
        <end position="315"/>
    </location>
</feature>
<reference evidence="3" key="1">
    <citation type="submission" date="2020-01" db="EMBL/GenBank/DDBJ databases">
        <authorList>
            <person name="Mishra B."/>
        </authorList>
    </citation>
    <scope>NUCLEOTIDE SEQUENCE [LARGE SCALE GENOMIC DNA]</scope>
</reference>
<sequence>MLESSGSCIITDIKSGIWIAGTMQTLDARHLELFLNEGYKDGSWEYNLIGSHKLQKDTKAACGAIFDLKNLKASSSSGILNLKSWSEEPDDSQPKAVIVPHAVAVHTRFQENEGILVKYHAMKPGTDGDNVSIRISYQLRFRDNDPIPEQRKERKRWTPEDDKLLISAWLNTSKDPITANEQRMGTFWERISNYIALHCKASGLGTREPTHCKQNWHKLHSEVNKFCGSYEAATRGKSSGQSEDDVLKVAHELFFSDYKSKFNLDHAWRLLRYDQKWLTLCSTKTDGPSKRRKCDDRSQPEASHSFTNAEEQATQRPGGVKAAKNRRKKKAEEGNGVVDFEKLESAFVMRERSSKMAMLESLLAKKETLSEIDETIKQKLASELFM</sequence>
<dbReference type="PANTHER" id="PTHR47149">
    <property type="entry name" value="F-BOX PROTEIN RMF"/>
    <property type="match status" value="1"/>
</dbReference>
<evidence type="ECO:0000313" key="3">
    <source>
        <dbReference type="EMBL" id="CAA7029169.1"/>
    </source>
</evidence>
<dbReference type="Pfam" id="PF14303">
    <property type="entry name" value="NAM-associated"/>
    <property type="match status" value="1"/>
</dbReference>
<keyword evidence="4" id="KW-1185">Reference proteome</keyword>
<feature type="domain" description="Myb-like" evidence="2">
    <location>
        <begin position="149"/>
        <end position="220"/>
    </location>
</feature>
<feature type="region of interest" description="Disordered" evidence="1">
    <location>
        <begin position="285"/>
        <end position="333"/>
    </location>
</feature>
<dbReference type="OrthoDB" id="1114158at2759"/>
<dbReference type="PROSITE" id="PS50090">
    <property type="entry name" value="MYB_LIKE"/>
    <property type="match status" value="1"/>
</dbReference>
<accession>A0A6D2IG60</accession>
<name>A0A6D2IG60_9BRAS</name>
<evidence type="ECO:0000313" key="4">
    <source>
        <dbReference type="Proteomes" id="UP000467841"/>
    </source>
</evidence>
<protein>
    <recommendedName>
        <fullName evidence="2">Myb-like domain-containing protein</fullName>
    </recommendedName>
</protein>
<proteinExistence type="predicted"/>
<dbReference type="InterPro" id="IPR029466">
    <property type="entry name" value="NAM-associated_C"/>
</dbReference>
<dbReference type="Proteomes" id="UP000467841">
    <property type="component" value="Unassembled WGS sequence"/>
</dbReference>
<dbReference type="GO" id="GO:0005634">
    <property type="term" value="C:nucleus"/>
    <property type="evidence" value="ECO:0007669"/>
    <property type="project" value="TreeGrafter"/>
</dbReference>
<gene>
    <name evidence="3" type="ORF">MERR_LOCUS16404</name>
</gene>
<feature type="compositionally biased region" description="Basic and acidic residues" evidence="1">
    <location>
        <begin position="287"/>
        <end position="299"/>
    </location>
</feature>
<dbReference type="AlphaFoldDB" id="A0A6D2IG60"/>